<dbReference type="Pfam" id="PF05690">
    <property type="entry name" value="ThiG"/>
    <property type="match status" value="1"/>
</dbReference>
<dbReference type="PANTHER" id="PTHR34266:SF2">
    <property type="entry name" value="THIAZOLE SYNTHASE"/>
    <property type="match status" value="1"/>
</dbReference>
<comment type="catalytic activity">
    <reaction evidence="7">
        <text>[ThiS sulfur-carrier protein]-C-terminal-Gly-aminoethanethioate + 2-iminoacetate + 1-deoxy-D-xylulose 5-phosphate = [ThiS sulfur-carrier protein]-C-terminal Gly-Gly + 2-[(2R,5Z)-2-carboxy-4-methylthiazol-5(2H)-ylidene]ethyl phosphate + 2 H2O + H(+)</text>
        <dbReference type="Rhea" id="RHEA:26297"/>
        <dbReference type="Rhea" id="RHEA-COMP:12909"/>
        <dbReference type="Rhea" id="RHEA-COMP:19908"/>
        <dbReference type="ChEBI" id="CHEBI:15377"/>
        <dbReference type="ChEBI" id="CHEBI:15378"/>
        <dbReference type="ChEBI" id="CHEBI:57792"/>
        <dbReference type="ChEBI" id="CHEBI:62899"/>
        <dbReference type="ChEBI" id="CHEBI:77846"/>
        <dbReference type="ChEBI" id="CHEBI:90778"/>
        <dbReference type="ChEBI" id="CHEBI:232372"/>
        <dbReference type="EC" id="2.8.1.10"/>
    </reaction>
</comment>
<evidence type="ECO:0000259" key="8">
    <source>
        <dbReference type="Pfam" id="PF05690"/>
    </source>
</evidence>
<organism evidence="9 10">
    <name type="scientific">Candidatus Saganbacteria bacterium</name>
    <dbReference type="NCBI Taxonomy" id="2575572"/>
    <lineage>
        <taxon>Bacteria</taxon>
        <taxon>Bacillati</taxon>
        <taxon>Saganbacteria</taxon>
    </lineage>
</organism>
<name>A0A833L1S5_UNCSA</name>
<feature type="domain" description="Thiazole synthase ThiG" evidence="8">
    <location>
        <begin position="7"/>
        <end position="250"/>
    </location>
</feature>
<dbReference type="EC" id="2.8.1.10" evidence="3"/>
<comment type="caution">
    <text evidence="9">The sequence shown here is derived from an EMBL/GenBank/DDBJ whole genome shotgun (WGS) entry which is preliminary data.</text>
</comment>
<dbReference type="InterPro" id="IPR013785">
    <property type="entry name" value="Aldolase_TIM"/>
</dbReference>
<dbReference type="Gene3D" id="3.20.20.70">
    <property type="entry name" value="Aldolase class I"/>
    <property type="match status" value="1"/>
</dbReference>
<gene>
    <name evidence="9" type="ORF">FD145_444</name>
</gene>
<evidence type="ECO:0000256" key="4">
    <source>
        <dbReference type="ARBA" id="ARBA00022679"/>
    </source>
</evidence>
<dbReference type="UniPathway" id="UPA00060"/>
<evidence type="ECO:0000313" key="10">
    <source>
        <dbReference type="Proteomes" id="UP000488506"/>
    </source>
</evidence>
<comment type="pathway">
    <text evidence="2">Cofactor biosynthesis; thiamine diphosphate biosynthesis.</text>
</comment>
<dbReference type="InterPro" id="IPR033983">
    <property type="entry name" value="Thiazole_synthase_ThiG"/>
</dbReference>
<dbReference type="AlphaFoldDB" id="A0A833L1S5"/>
<keyword evidence="6" id="KW-0704">Schiff base</keyword>
<reference evidence="9 10" key="1">
    <citation type="submission" date="2019-12" db="EMBL/GenBank/DDBJ databases">
        <authorList>
            <person name="Wolfe R."/>
            <person name="Danczak R."/>
            <person name="Wilkins M."/>
        </authorList>
    </citation>
    <scope>NUCLEOTIDE SEQUENCE [LARGE SCALE GENOMIC DNA]</scope>
    <source>
        <strain evidence="9">X2_MaxBin.013</strain>
    </source>
</reference>
<evidence type="ECO:0000313" key="9">
    <source>
        <dbReference type="EMBL" id="KAF0134727.1"/>
    </source>
</evidence>
<keyword evidence="4" id="KW-0808">Transferase</keyword>
<dbReference type="SUPFAM" id="SSF110399">
    <property type="entry name" value="ThiG-like"/>
    <property type="match status" value="1"/>
</dbReference>
<dbReference type="GO" id="GO:1990107">
    <property type="term" value="F:thiazole synthase activity"/>
    <property type="evidence" value="ECO:0007669"/>
    <property type="project" value="UniProtKB-EC"/>
</dbReference>
<proteinExistence type="predicted"/>
<sequence length="258" mass="27581">MDKPFIIAGKELKSRFLLGTGKFGSKEILRDTIIQSGTEAVTVALRRIDLNLNEENILFYIPKDIILLTNTSGARNAKEAIRIARLAREAGYGNWIKIEVINDCKYLLPDNAETIKATEVLAGEGFIILPYMHPDLYAARALVKAGAAAVMPLGSLIGSNLGLEMKMMIKILINEIDEVPIIVDAGIGVPVHAAQAMELGADAILVNTAVATAADPAKTAKAFAEAVISGRAAYLSKTANQSFMASASSPLTGYLHDQ</sequence>
<protein>
    <recommendedName>
        <fullName evidence="3">thiazole synthase</fullName>
        <ecNumber evidence="3">2.8.1.10</ecNumber>
    </recommendedName>
</protein>
<evidence type="ECO:0000256" key="1">
    <source>
        <dbReference type="ARBA" id="ARBA00002834"/>
    </source>
</evidence>
<dbReference type="EMBL" id="WPAF01000005">
    <property type="protein sequence ID" value="KAF0134727.1"/>
    <property type="molecule type" value="Genomic_DNA"/>
</dbReference>
<evidence type="ECO:0000256" key="7">
    <source>
        <dbReference type="ARBA" id="ARBA00049897"/>
    </source>
</evidence>
<dbReference type="GO" id="GO:0009229">
    <property type="term" value="P:thiamine diphosphate biosynthetic process"/>
    <property type="evidence" value="ECO:0007669"/>
    <property type="project" value="UniProtKB-UniPathway"/>
</dbReference>
<evidence type="ECO:0000256" key="3">
    <source>
        <dbReference type="ARBA" id="ARBA00011960"/>
    </source>
</evidence>
<comment type="function">
    <text evidence="1">Catalyzes the rearrangement of 1-deoxy-D-xylulose 5-phosphate (DXP) to produce the thiazole phosphate moiety of thiamine. Sulfur is provided by the thiocarboxylate moiety of the carrier protein ThiS. In vitro, sulfur can be provided by H(2)S.</text>
</comment>
<keyword evidence="5" id="KW-0784">Thiamine biosynthesis</keyword>
<evidence type="ECO:0000256" key="2">
    <source>
        <dbReference type="ARBA" id="ARBA00004948"/>
    </source>
</evidence>
<dbReference type="Proteomes" id="UP000488506">
    <property type="component" value="Unassembled WGS sequence"/>
</dbReference>
<dbReference type="InterPro" id="IPR008867">
    <property type="entry name" value="ThiG"/>
</dbReference>
<dbReference type="PANTHER" id="PTHR34266">
    <property type="entry name" value="THIAZOLE SYNTHASE"/>
    <property type="match status" value="1"/>
</dbReference>
<evidence type="ECO:0000256" key="5">
    <source>
        <dbReference type="ARBA" id="ARBA00022977"/>
    </source>
</evidence>
<accession>A0A833L1S5</accession>
<dbReference type="CDD" id="cd04728">
    <property type="entry name" value="ThiG"/>
    <property type="match status" value="1"/>
</dbReference>
<evidence type="ECO:0000256" key="6">
    <source>
        <dbReference type="ARBA" id="ARBA00023270"/>
    </source>
</evidence>